<dbReference type="EMBL" id="QKKF02028520">
    <property type="protein sequence ID" value="RZF35376.1"/>
    <property type="molecule type" value="Genomic_DNA"/>
</dbReference>
<dbReference type="AlphaFoldDB" id="A0A482WQ15"/>
<comment type="caution">
    <text evidence="1">The sequence shown here is derived from an EMBL/GenBank/DDBJ whole genome shotgun (WGS) entry which is preliminary data.</text>
</comment>
<gene>
    <name evidence="1" type="ORF">LSTR_LSTR017557</name>
</gene>
<name>A0A482WQ15_LAOST</name>
<organism evidence="1 2">
    <name type="scientific">Laodelphax striatellus</name>
    <name type="common">Small brown planthopper</name>
    <name type="synonym">Delphax striatella</name>
    <dbReference type="NCBI Taxonomy" id="195883"/>
    <lineage>
        <taxon>Eukaryota</taxon>
        <taxon>Metazoa</taxon>
        <taxon>Ecdysozoa</taxon>
        <taxon>Arthropoda</taxon>
        <taxon>Hexapoda</taxon>
        <taxon>Insecta</taxon>
        <taxon>Pterygota</taxon>
        <taxon>Neoptera</taxon>
        <taxon>Paraneoptera</taxon>
        <taxon>Hemiptera</taxon>
        <taxon>Auchenorrhyncha</taxon>
        <taxon>Fulgoroidea</taxon>
        <taxon>Delphacidae</taxon>
        <taxon>Criomorphinae</taxon>
        <taxon>Laodelphax</taxon>
    </lineage>
</organism>
<sequence length="93" mass="10492">MGAPDIFQKRVKGLWMDWRALGLLAKNIDELRRWKNPSADESSASAATVMYERTSLLQAVHRSPAPNSSLRSIPCTGPNHLRKWSWDAALDNM</sequence>
<accession>A0A482WQ15</accession>
<protein>
    <submittedName>
        <fullName evidence="1">Uncharacterized protein</fullName>
    </submittedName>
</protein>
<evidence type="ECO:0000313" key="2">
    <source>
        <dbReference type="Proteomes" id="UP000291343"/>
    </source>
</evidence>
<proteinExistence type="predicted"/>
<reference evidence="1 2" key="1">
    <citation type="journal article" date="2017" name="Gigascience">
        <title>Genome sequence of the small brown planthopper, Laodelphax striatellus.</title>
        <authorList>
            <person name="Zhu J."/>
            <person name="Jiang F."/>
            <person name="Wang X."/>
            <person name="Yang P."/>
            <person name="Bao Y."/>
            <person name="Zhao W."/>
            <person name="Wang W."/>
            <person name="Lu H."/>
            <person name="Wang Q."/>
            <person name="Cui N."/>
            <person name="Li J."/>
            <person name="Chen X."/>
            <person name="Luo L."/>
            <person name="Yu J."/>
            <person name="Kang L."/>
            <person name="Cui F."/>
        </authorList>
    </citation>
    <scope>NUCLEOTIDE SEQUENCE [LARGE SCALE GENOMIC DNA]</scope>
    <source>
        <strain evidence="1">Lst14</strain>
    </source>
</reference>
<dbReference type="InParanoid" id="A0A482WQ15"/>
<keyword evidence="2" id="KW-1185">Reference proteome</keyword>
<evidence type="ECO:0000313" key="1">
    <source>
        <dbReference type="EMBL" id="RZF35376.1"/>
    </source>
</evidence>
<dbReference type="Proteomes" id="UP000291343">
    <property type="component" value="Unassembled WGS sequence"/>
</dbReference>